<proteinExistence type="predicted"/>
<reference evidence="1 2" key="1">
    <citation type="submission" date="2016-10" db="EMBL/GenBank/DDBJ databases">
        <authorList>
            <person name="de Groot N.N."/>
        </authorList>
    </citation>
    <scope>NUCLEOTIDE SEQUENCE [LARGE SCALE GENOMIC DNA]</scope>
    <source>
        <strain evidence="1 2">CGMCC 1.10076</strain>
    </source>
</reference>
<accession>A0A1G8VXS3</accession>
<evidence type="ECO:0000313" key="1">
    <source>
        <dbReference type="EMBL" id="SDJ70888.1"/>
    </source>
</evidence>
<dbReference type="AlphaFoldDB" id="A0A1G8VXS3"/>
<gene>
    <name evidence="1" type="ORF">SAMN04487935_1560</name>
</gene>
<dbReference type="OrthoDB" id="1375620at2"/>
<evidence type="ECO:0000313" key="2">
    <source>
        <dbReference type="Proteomes" id="UP000199580"/>
    </source>
</evidence>
<organism evidence="1 2">
    <name type="scientific">Flavobacterium noncentrifugens</name>
    <dbReference type="NCBI Taxonomy" id="1128970"/>
    <lineage>
        <taxon>Bacteria</taxon>
        <taxon>Pseudomonadati</taxon>
        <taxon>Bacteroidota</taxon>
        <taxon>Flavobacteriia</taxon>
        <taxon>Flavobacteriales</taxon>
        <taxon>Flavobacteriaceae</taxon>
        <taxon>Flavobacterium</taxon>
    </lineage>
</organism>
<protein>
    <submittedName>
        <fullName evidence="1">Uncharacterized protein</fullName>
    </submittedName>
</protein>
<dbReference type="STRING" id="1128970.SAMN04487935_1560"/>
<dbReference type="Proteomes" id="UP000199580">
    <property type="component" value="Unassembled WGS sequence"/>
</dbReference>
<dbReference type="EMBL" id="FNEZ01000002">
    <property type="protein sequence ID" value="SDJ70888.1"/>
    <property type="molecule type" value="Genomic_DNA"/>
</dbReference>
<dbReference type="RefSeq" id="WP_091393475.1">
    <property type="nucleotide sequence ID" value="NZ_BKAI01000003.1"/>
</dbReference>
<keyword evidence="2" id="KW-1185">Reference proteome</keyword>
<name>A0A1G8VXS3_9FLAO</name>
<sequence>MAFFKKILVFSAIVAALFFISYEKQILVIEVTSEKPQSFYGDEGLHSLAFIQPQAEHHVVSENKTGNVFYAKWFSNHIGFKPIFKVLNPFKTFFLQDANRCESVSLLIFPFHFFW</sequence>